<evidence type="ECO:0000313" key="1">
    <source>
        <dbReference type="EMBL" id="GEP98717.1"/>
    </source>
</evidence>
<dbReference type="OrthoDB" id="1041092at2"/>
<sequence>MKKHVHLLVLVLAFAACRRNDDVSPMAPKAWAAKVQDTLALGESVRLAPLINPTAGVTYQWQVNGEVSGADSVYTFQATEGGEFRVVLHLSNNVGRDSLVYNIKVWGKYENGFFILNEGWFGTETGSVHYYAYGADTVNTRVYKKENPGNAFGTITNTLQYGAIYHNKLYMMLKAGGPLIVTDAQTLKETGRVESVADGNGMTFVGVDDNRGLIGAGDGIYPVNLNTLGLGGKIAGISGTVGNMLQSGDYIFAHTAADGLVVLDNATFGIVQKPYKATIGFVQGKDGLVYGAKDSLLMSIDPKTLELDSVKMPFHTVVPWGAWRSVNMTASTKENSIYIVRPGAGWAYGTQLYRYTSGNAASLDEPFITLPDGQYFYGSGVTYDPRNNELVITTINGPFSGSTNRLLFYDAASGALKKTVSFEGWYFPAMVVLQP</sequence>
<organism evidence="1 2">
    <name type="scientific">Chitinophaga cymbidii</name>
    <dbReference type="NCBI Taxonomy" id="1096750"/>
    <lineage>
        <taxon>Bacteria</taxon>
        <taxon>Pseudomonadati</taxon>
        <taxon>Bacteroidota</taxon>
        <taxon>Chitinophagia</taxon>
        <taxon>Chitinophagales</taxon>
        <taxon>Chitinophagaceae</taxon>
        <taxon>Chitinophaga</taxon>
    </lineage>
</organism>
<dbReference type="Gene3D" id="2.130.10.10">
    <property type="entry name" value="YVTN repeat-like/Quinoprotein amine dehydrogenase"/>
    <property type="match status" value="1"/>
</dbReference>
<comment type="caution">
    <text evidence="1">The sequence shown here is derived from an EMBL/GenBank/DDBJ whole genome shotgun (WGS) entry which is preliminary data.</text>
</comment>
<dbReference type="AlphaFoldDB" id="A0A512RSP8"/>
<reference evidence="1 2" key="1">
    <citation type="submission" date="2019-07" db="EMBL/GenBank/DDBJ databases">
        <title>Whole genome shotgun sequence of Chitinophaga cymbidii NBRC 109752.</title>
        <authorList>
            <person name="Hosoyama A."/>
            <person name="Uohara A."/>
            <person name="Ohji S."/>
            <person name="Ichikawa N."/>
        </authorList>
    </citation>
    <scope>NUCLEOTIDE SEQUENCE [LARGE SCALE GENOMIC DNA]</scope>
    <source>
        <strain evidence="1 2">NBRC 109752</strain>
    </source>
</reference>
<protein>
    <submittedName>
        <fullName evidence="1">Uncharacterized protein</fullName>
    </submittedName>
</protein>
<dbReference type="SUPFAM" id="SSF50969">
    <property type="entry name" value="YVTN repeat-like/Quinoprotein amine dehydrogenase"/>
    <property type="match status" value="1"/>
</dbReference>
<dbReference type="EMBL" id="BKAU01000007">
    <property type="protein sequence ID" value="GEP98717.1"/>
    <property type="molecule type" value="Genomic_DNA"/>
</dbReference>
<gene>
    <name evidence="1" type="ORF">CCY01nite_49770</name>
</gene>
<keyword evidence="2" id="KW-1185">Reference proteome</keyword>
<evidence type="ECO:0000313" key="2">
    <source>
        <dbReference type="Proteomes" id="UP000321436"/>
    </source>
</evidence>
<accession>A0A512RSP8</accession>
<dbReference type="RefSeq" id="WP_146867330.1">
    <property type="nucleotide sequence ID" value="NZ_BKAU01000007.1"/>
</dbReference>
<dbReference type="Proteomes" id="UP000321436">
    <property type="component" value="Unassembled WGS sequence"/>
</dbReference>
<proteinExistence type="predicted"/>
<dbReference type="InterPro" id="IPR031815">
    <property type="entry name" value="DUF5074"/>
</dbReference>
<dbReference type="PROSITE" id="PS51257">
    <property type="entry name" value="PROKAR_LIPOPROTEIN"/>
    <property type="match status" value="1"/>
</dbReference>
<dbReference type="InterPro" id="IPR011044">
    <property type="entry name" value="Quino_amine_DH_bsu"/>
</dbReference>
<name>A0A512RSP8_9BACT</name>
<dbReference type="Pfam" id="PF16819">
    <property type="entry name" value="DUF5074"/>
    <property type="match status" value="1"/>
</dbReference>
<dbReference type="InterPro" id="IPR015943">
    <property type="entry name" value="WD40/YVTN_repeat-like_dom_sf"/>
</dbReference>